<gene>
    <name evidence="4" type="ORF">ACFOD6_04730</name>
</gene>
<name>A0ABV7DRE5_9RHOB</name>
<dbReference type="InterPro" id="IPR003736">
    <property type="entry name" value="PAAI_dom"/>
</dbReference>
<dbReference type="EC" id="3.1.2.-" evidence="4"/>
<dbReference type="Pfam" id="PF03061">
    <property type="entry name" value="4HBT"/>
    <property type="match status" value="1"/>
</dbReference>
<dbReference type="EMBL" id="JBHRSM010000009">
    <property type="protein sequence ID" value="MFC3085351.1"/>
    <property type="molecule type" value="Genomic_DNA"/>
</dbReference>
<dbReference type="NCBIfam" id="TIGR00369">
    <property type="entry name" value="unchar_dom_1"/>
    <property type="match status" value="1"/>
</dbReference>
<dbReference type="CDD" id="cd03443">
    <property type="entry name" value="PaaI_thioesterase"/>
    <property type="match status" value="1"/>
</dbReference>
<keyword evidence="5" id="KW-1185">Reference proteome</keyword>
<reference evidence="5" key="1">
    <citation type="journal article" date="2019" name="Int. J. Syst. Evol. Microbiol.">
        <title>The Global Catalogue of Microorganisms (GCM) 10K type strain sequencing project: providing services to taxonomists for standard genome sequencing and annotation.</title>
        <authorList>
            <consortium name="The Broad Institute Genomics Platform"/>
            <consortium name="The Broad Institute Genome Sequencing Center for Infectious Disease"/>
            <person name="Wu L."/>
            <person name="Ma J."/>
        </authorList>
    </citation>
    <scope>NUCLEOTIDE SEQUENCE [LARGE SCALE GENOMIC DNA]</scope>
    <source>
        <strain evidence="5">KCTC 62102</strain>
    </source>
</reference>
<dbReference type="Gene3D" id="3.10.129.10">
    <property type="entry name" value="Hotdog Thioesterase"/>
    <property type="match status" value="1"/>
</dbReference>
<evidence type="ECO:0000313" key="5">
    <source>
        <dbReference type="Proteomes" id="UP001595445"/>
    </source>
</evidence>
<dbReference type="PANTHER" id="PTHR21660:SF1">
    <property type="entry name" value="ACYL-COENZYME A THIOESTERASE 13"/>
    <property type="match status" value="1"/>
</dbReference>
<comment type="similarity">
    <text evidence="1">Belongs to the thioesterase PaaI family.</text>
</comment>
<organism evidence="4 5">
    <name type="scientific">Tabrizicola soli</name>
    <dbReference type="NCBI Taxonomy" id="2185115"/>
    <lineage>
        <taxon>Bacteria</taxon>
        <taxon>Pseudomonadati</taxon>
        <taxon>Pseudomonadota</taxon>
        <taxon>Alphaproteobacteria</taxon>
        <taxon>Rhodobacterales</taxon>
        <taxon>Paracoccaceae</taxon>
        <taxon>Tabrizicola</taxon>
    </lineage>
</organism>
<evidence type="ECO:0000313" key="4">
    <source>
        <dbReference type="EMBL" id="MFC3085351.1"/>
    </source>
</evidence>
<keyword evidence="2 4" id="KW-0378">Hydrolase</keyword>
<feature type="domain" description="Thioesterase" evidence="3">
    <location>
        <begin position="49"/>
        <end position="125"/>
    </location>
</feature>
<accession>A0ABV7DRE5</accession>
<dbReference type="GO" id="GO:0016787">
    <property type="term" value="F:hydrolase activity"/>
    <property type="evidence" value="ECO:0007669"/>
    <property type="project" value="UniProtKB-KW"/>
</dbReference>
<dbReference type="InterPro" id="IPR006683">
    <property type="entry name" value="Thioestr_dom"/>
</dbReference>
<dbReference type="SUPFAM" id="SSF54637">
    <property type="entry name" value="Thioesterase/thiol ester dehydrase-isomerase"/>
    <property type="match status" value="1"/>
</dbReference>
<comment type="caution">
    <text evidence="4">The sequence shown here is derived from an EMBL/GenBank/DDBJ whole genome shotgun (WGS) entry which is preliminary data.</text>
</comment>
<proteinExistence type="inferred from homology"/>
<dbReference type="InterPro" id="IPR039298">
    <property type="entry name" value="ACOT13"/>
</dbReference>
<evidence type="ECO:0000256" key="2">
    <source>
        <dbReference type="ARBA" id="ARBA00022801"/>
    </source>
</evidence>
<evidence type="ECO:0000256" key="1">
    <source>
        <dbReference type="ARBA" id="ARBA00008324"/>
    </source>
</evidence>
<sequence length="140" mass="14952">MELRLDTAGLSGFLEREFGQVAQDFAVERVGPEGLLLRLKVAERHLRPGGTVSGPSIFALADVAMYLAILSRIGPVALAVTTNSSIDFMRKPVAGRDLLGEARLLKLGRSLAVGDVLVRSEGQAEPVARASLTYSIPPVR</sequence>
<protein>
    <submittedName>
        <fullName evidence="4">PaaI family thioesterase</fullName>
        <ecNumber evidence="4">3.1.2.-</ecNumber>
    </submittedName>
</protein>
<dbReference type="InterPro" id="IPR029069">
    <property type="entry name" value="HotDog_dom_sf"/>
</dbReference>
<dbReference type="Proteomes" id="UP001595445">
    <property type="component" value="Unassembled WGS sequence"/>
</dbReference>
<dbReference type="PANTHER" id="PTHR21660">
    <property type="entry name" value="THIOESTERASE SUPERFAMILY MEMBER-RELATED"/>
    <property type="match status" value="1"/>
</dbReference>
<dbReference type="RefSeq" id="WP_197647284.1">
    <property type="nucleotide sequence ID" value="NZ_JAEACP010000026.1"/>
</dbReference>
<evidence type="ECO:0000259" key="3">
    <source>
        <dbReference type="Pfam" id="PF03061"/>
    </source>
</evidence>